<reference evidence="1" key="1">
    <citation type="submission" date="2019-12" db="EMBL/GenBank/DDBJ databases">
        <title>An insight into the sialome of adult female Ixodes ricinus ticks feeding for 6 days.</title>
        <authorList>
            <person name="Perner J."/>
            <person name="Ribeiro J.M.C."/>
        </authorList>
    </citation>
    <scope>NUCLEOTIDE SEQUENCE</scope>
    <source>
        <strain evidence="1">Semi-engorged</strain>
        <tissue evidence="1">Salivary glands</tissue>
    </source>
</reference>
<proteinExistence type="predicted"/>
<dbReference type="EMBL" id="GIFC01000457">
    <property type="protein sequence ID" value="MXU82540.1"/>
    <property type="molecule type" value="Transcribed_RNA"/>
</dbReference>
<accession>A0A6B0U1D0</accession>
<evidence type="ECO:0000313" key="1">
    <source>
        <dbReference type="EMBL" id="MXU82540.1"/>
    </source>
</evidence>
<name>A0A6B0U1D0_IXORI</name>
<sequence length="69" mass="8156">MEKKNKHERKEHMRVCNVIKRRLRVHQNGRTSSPEGFVSGFLRGFALPPAPRHSEKSVPKRFLWLSVYL</sequence>
<dbReference type="AlphaFoldDB" id="A0A6B0U1D0"/>
<organism evidence="1">
    <name type="scientific">Ixodes ricinus</name>
    <name type="common">Common tick</name>
    <name type="synonym">Acarus ricinus</name>
    <dbReference type="NCBI Taxonomy" id="34613"/>
    <lineage>
        <taxon>Eukaryota</taxon>
        <taxon>Metazoa</taxon>
        <taxon>Ecdysozoa</taxon>
        <taxon>Arthropoda</taxon>
        <taxon>Chelicerata</taxon>
        <taxon>Arachnida</taxon>
        <taxon>Acari</taxon>
        <taxon>Parasitiformes</taxon>
        <taxon>Ixodida</taxon>
        <taxon>Ixodoidea</taxon>
        <taxon>Ixodidae</taxon>
        <taxon>Ixodinae</taxon>
        <taxon>Ixodes</taxon>
    </lineage>
</organism>
<protein>
    <submittedName>
        <fullName evidence="1">Uncharacterized protein</fullName>
    </submittedName>
</protein>